<dbReference type="GO" id="GO:0033314">
    <property type="term" value="P:mitotic DNA replication checkpoint signaling"/>
    <property type="evidence" value="ECO:0007669"/>
    <property type="project" value="TreeGrafter"/>
</dbReference>
<feature type="compositionally biased region" description="Polar residues" evidence="4">
    <location>
        <begin position="183"/>
        <end position="193"/>
    </location>
</feature>
<feature type="compositionally biased region" description="Acidic residues" evidence="4">
    <location>
        <begin position="377"/>
        <end position="389"/>
    </location>
</feature>
<feature type="region of interest" description="Disordered" evidence="4">
    <location>
        <begin position="645"/>
        <end position="801"/>
    </location>
</feature>
<proteinExistence type="predicted"/>
<evidence type="ECO:0000313" key="5">
    <source>
        <dbReference type="EnsemblMetazoa" id="AMIN002748-PA"/>
    </source>
</evidence>
<feature type="compositionally biased region" description="Basic and acidic residues" evidence="4">
    <location>
        <begin position="216"/>
        <end position="225"/>
    </location>
</feature>
<feature type="region of interest" description="Disordered" evidence="4">
    <location>
        <begin position="246"/>
        <end position="298"/>
    </location>
</feature>
<name>A0A182VXE9_9DIPT</name>
<dbReference type="Proteomes" id="UP000075920">
    <property type="component" value="Unassembled WGS sequence"/>
</dbReference>
<feature type="compositionally biased region" description="Low complexity" evidence="4">
    <location>
        <begin position="65"/>
        <end position="78"/>
    </location>
</feature>
<keyword evidence="2" id="KW-0597">Phosphoprotein</keyword>
<feature type="compositionally biased region" description="Acidic residues" evidence="4">
    <location>
        <begin position="946"/>
        <end position="965"/>
    </location>
</feature>
<organism evidence="5 6">
    <name type="scientific">Anopheles minimus</name>
    <dbReference type="NCBI Taxonomy" id="112268"/>
    <lineage>
        <taxon>Eukaryota</taxon>
        <taxon>Metazoa</taxon>
        <taxon>Ecdysozoa</taxon>
        <taxon>Arthropoda</taxon>
        <taxon>Hexapoda</taxon>
        <taxon>Insecta</taxon>
        <taxon>Pterygota</taxon>
        <taxon>Neoptera</taxon>
        <taxon>Endopterygota</taxon>
        <taxon>Diptera</taxon>
        <taxon>Nematocera</taxon>
        <taxon>Culicoidea</taxon>
        <taxon>Culicidae</taxon>
        <taxon>Anophelinae</taxon>
        <taxon>Anopheles</taxon>
    </lineage>
</organism>
<keyword evidence="6" id="KW-1185">Reference proteome</keyword>
<feature type="region of interest" description="Disordered" evidence="4">
    <location>
        <begin position="156"/>
        <end position="229"/>
    </location>
</feature>
<feature type="compositionally biased region" description="Acidic residues" evidence="4">
    <location>
        <begin position="659"/>
        <end position="678"/>
    </location>
</feature>
<dbReference type="VEuPathDB" id="VectorBase:AMIN002748"/>
<feature type="compositionally biased region" description="Basic and acidic residues" evidence="4">
    <location>
        <begin position="645"/>
        <end position="658"/>
    </location>
</feature>
<dbReference type="PANTHER" id="PTHR14396:SF10">
    <property type="entry name" value="CLASPIN"/>
    <property type="match status" value="1"/>
</dbReference>
<dbReference type="STRING" id="112268.A0A182VXE9"/>
<reference evidence="6" key="1">
    <citation type="submission" date="2013-03" db="EMBL/GenBank/DDBJ databases">
        <title>The Genome Sequence of Anopheles minimus MINIMUS1.</title>
        <authorList>
            <consortium name="The Broad Institute Genomics Platform"/>
            <person name="Neafsey D.E."/>
            <person name="Walton C."/>
            <person name="Walker B."/>
            <person name="Young S.K."/>
            <person name="Zeng Q."/>
            <person name="Gargeya S."/>
            <person name="Fitzgerald M."/>
            <person name="Haas B."/>
            <person name="Abouelleil A."/>
            <person name="Allen A.W."/>
            <person name="Alvarado L."/>
            <person name="Arachchi H.M."/>
            <person name="Berlin A.M."/>
            <person name="Chapman S.B."/>
            <person name="Gainer-Dewar J."/>
            <person name="Goldberg J."/>
            <person name="Griggs A."/>
            <person name="Gujja S."/>
            <person name="Hansen M."/>
            <person name="Howarth C."/>
            <person name="Imamovic A."/>
            <person name="Ireland A."/>
            <person name="Larimer J."/>
            <person name="McCowan C."/>
            <person name="Murphy C."/>
            <person name="Pearson M."/>
            <person name="Poon T.W."/>
            <person name="Priest M."/>
            <person name="Roberts A."/>
            <person name="Saif S."/>
            <person name="Shea T."/>
            <person name="Sisk P."/>
            <person name="Sykes S."/>
            <person name="Wortman J."/>
            <person name="Nusbaum C."/>
            <person name="Birren B."/>
        </authorList>
    </citation>
    <scope>NUCLEOTIDE SEQUENCE [LARGE SCALE GENOMIC DNA]</scope>
    <source>
        <strain evidence="6">MINIMUS1</strain>
    </source>
</reference>
<feature type="region of interest" description="Disordered" evidence="4">
    <location>
        <begin position="1092"/>
        <end position="1113"/>
    </location>
</feature>
<evidence type="ECO:0000256" key="4">
    <source>
        <dbReference type="SAM" id="MobiDB-lite"/>
    </source>
</evidence>
<sequence length="1289" mass="144670">HETKSLSCGVFLRLPFYKNYFCVCVSKFAKSFRNKIFFEMDSDSELHATDTLRCDSDSDEDNALNKSNSVSENVNSERSINHESVIEKQFNEDAAEEGDEKSSDEQDMQSHCKNICRSKYSNIIDSESDGDEIATEVKSNEDITNSNEAHLNRLKSLVDSDSDEPDNRKLQKKVKKQNRKSKPSANEMGTQSESGDEDSNGAKPVLKEKLKRKREKGAAKAKESSSEFQTAQDILASLNLFFDDDHEDVSASTNERKIAPPSSEDESNEGLTRNARPVRKMTAKEAMEDKQIIQSESQRMAREKYIDVPYHRTKVFSFEEFRARKTICKPDPLRDCTGSSVPSNMSIRMTTAQLEEFARKLQERELESQHFFKSESESSETEPEIDGTTEETPKDTVAPETHDTKVEEAMEESTGEACTVKTVADQGSSGNIPHGTDTATTVSEEQIDPTEDTANALSQEQTDPIDDIVNRTSDNMEQMLASLNETDKQQSSAPETERVEIDYDAFSPDLRSSALSAKKAALLANIELPPCPKLSGSSDMLIDLDNGTIQPKQPTGVDILFQRLAKCSGSARNPSPSTTKTISILSAENGCVKLDTVSLFAKEERPLIHKEPVPGAAFLKLKQVLKEKIDDNRREMIRKREAEFAKKKDLEKAEQGHDTDDEEEELSDDEPDEMDEETVSNAAGQQKQLLDDEALDEDMSDAEEADSISEDEEEDDEVDEEQGEGEGGRKTGRIIKAFEDSDDEGLSPNDEYRSAGLEMQTHPAPSHDPNDATGISNKSEQNEENLSKLWKNDACGSNQREDVEEDDLLALCSGQFTTQLPTQNQLPLSQVTSPDSIALSLPTDAEPLFTQNQEPFRESQLMDLCSGRFETQANQNIMQPTNDSGLDDSDICIGGRLRIDSSDDDEEERSETESKSKIKKHKRKHLNISDDEDDVVDEQAQPADDHVDEADEPDDQQSEEDEEAKDAERYVDYDSEENEVEVRLTKKEKEQMIAKFVENEAELSESEWGSADEDEKDLDRYDLEMGDEEQYDQQQLQQELEKIHNRRMLDQDDRELEHLKEIFLEDEEKDGVGRVRQFRWKNVEKTFDLDYDKTAAQDGGDPEANGSDEETELSWRKMRHERNLLLKEKNIDLSSVDLTATTMLNPVVDTTVTTDEQENLQTGSTPCGKKKITIVRKSNNTSTMAVKEDSPFLISNSSILQGHKGSFLARDQETLKKLASLIPDTEASTSTMLTAKARNFVFATLSPAVEKSSKRSLDSEDVEINGNTKKKKISDKEIGSKKKILGSLL</sequence>
<feature type="compositionally biased region" description="Basic and acidic residues" evidence="4">
    <location>
        <begin position="282"/>
        <end position="291"/>
    </location>
</feature>
<comment type="subcellular location">
    <subcellularLocation>
        <location evidence="1">Nucleus</location>
    </subcellularLocation>
</comment>
<dbReference type="GO" id="GO:0007095">
    <property type="term" value="P:mitotic G2 DNA damage checkpoint signaling"/>
    <property type="evidence" value="ECO:0007669"/>
    <property type="project" value="TreeGrafter"/>
</dbReference>
<feature type="compositionally biased region" description="Basic and acidic residues" evidence="4">
    <location>
        <begin position="366"/>
        <end position="376"/>
    </location>
</feature>
<dbReference type="PANTHER" id="PTHR14396">
    <property type="entry name" value="CLASPIN"/>
    <property type="match status" value="1"/>
</dbReference>
<keyword evidence="3" id="KW-0539">Nucleus</keyword>
<dbReference type="GO" id="GO:0005634">
    <property type="term" value="C:nucleus"/>
    <property type="evidence" value="ECO:0007669"/>
    <property type="project" value="UniProtKB-SubCell"/>
</dbReference>
<protein>
    <recommendedName>
        <fullName evidence="7">Claspin</fullName>
    </recommendedName>
</protein>
<feature type="compositionally biased region" description="Basic and acidic residues" evidence="4">
    <location>
        <begin position="79"/>
        <end position="91"/>
    </location>
</feature>
<feature type="compositionally biased region" description="Basic residues" evidence="4">
    <location>
        <begin position="170"/>
        <end position="182"/>
    </location>
</feature>
<feature type="region of interest" description="Disordered" evidence="4">
    <location>
        <begin position="366"/>
        <end position="461"/>
    </location>
</feature>
<dbReference type="InterPro" id="IPR024146">
    <property type="entry name" value="Claspin"/>
</dbReference>
<evidence type="ECO:0000256" key="3">
    <source>
        <dbReference type="ARBA" id="ARBA00023242"/>
    </source>
</evidence>
<feature type="region of interest" description="Disordered" evidence="4">
    <location>
        <begin position="877"/>
        <end position="979"/>
    </location>
</feature>
<accession>A0A182VXE9</accession>
<feature type="region of interest" description="Disordered" evidence="4">
    <location>
        <begin position="57"/>
        <end position="110"/>
    </location>
</feature>
<feature type="compositionally biased region" description="Polar residues" evidence="4">
    <location>
        <begin position="425"/>
        <end position="444"/>
    </location>
</feature>
<dbReference type="EnsemblMetazoa" id="AMIN002748-RA">
    <property type="protein sequence ID" value="AMIN002748-PA"/>
    <property type="gene ID" value="AMIN002748"/>
</dbReference>
<evidence type="ECO:0000256" key="2">
    <source>
        <dbReference type="ARBA" id="ARBA00022553"/>
    </source>
</evidence>
<feature type="compositionally biased region" description="Acidic residues" evidence="4">
    <location>
        <begin position="691"/>
        <end position="724"/>
    </location>
</feature>
<evidence type="ECO:0000256" key="1">
    <source>
        <dbReference type="ARBA" id="ARBA00004123"/>
    </source>
</evidence>
<evidence type="ECO:0000313" key="6">
    <source>
        <dbReference type="Proteomes" id="UP000075920"/>
    </source>
</evidence>
<reference evidence="5" key="2">
    <citation type="submission" date="2020-05" db="UniProtKB">
        <authorList>
            <consortium name="EnsemblMetazoa"/>
        </authorList>
    </citation>
    <scope>IDENTIFICATION</scope>
    <source>
        <strain evidence="5">MINIMUS1</strain>
    </source>
</reference>
<feature type="compositionally biased region" description="Basic residues" evidence="4">
    <location>
        <begin position="917"/>
        <end position="926"/>
    </location>
</feature>
<feature type="compositionally biased region" description="Basic and acidic residues" evidence="4">
    <location>
        <begin position="100"/>
        <end position="110"/>
    </location>
</feature>
<feature type="compositionally biased region" description="Polar residues" evidence="4">
    <location>
        <begin position="452"/>
        <end position="461"/>
    </location>
</feature>
<dbReference type="GO" id="GO:0010997">
    <property type="term" value="F:anaphase-promoting complex binding"/>
    <property type="evidence" value="ECO:0007669"/>
    <property type="project" value="TreeGrafter"/>
</dbReference>
<feature type="compositionally biased region" description="Polar residues" evidence="4">
    <location>
        <begin position="679"/>
        <end position="688"/>
    </location>
</feature>
<evidence type="ECO:0008006" key="7">
    <source>
        <dbReference type="Google" id="ProtNLM"/>
    </source>
</evidence>